<dbReference type="Proteomes" id="UP000024635">
    <property type="component" value="Unassembled WGS sequence"/>
</dbReference>
<dbReference type="STRING" id="53326.A0A016TAJ6"/>
<evidence type="ECO:0000313" key="3">
    <source>
        <dbReference type="Proteomes" id="UP000024635"/>
    </source>
</evidence>
<gene>
    <name evidence="2" type="primary">Acey_s0121.g995</name>
    <name evidence="2" type="ORF">Y032_0121g995</name>
</gene>
<evidence type="ECO:0000256" key="1">
    <source>
        <dbReference type="SAM" id="MobiDB-lite"/>
    </source>
</evidence>
<proteinExistence type="predicted"/>
<dbReference type="EMBL" id="JARK01001457">
    <property type="protein sequence ID" value="EYB99671.1"/>
    <property type="molecule type" value="Genomic_DNA"/>
</dbReference>
<comment type="caution">
    <text evidence="2">The sequence shown here is derived from an EMBL/GenBank/DDBJ whole genome shotgun (WGS) entry which is preliminary data.</text>
</comment>
<organism evidence="2 3">
    <name type="scientific">Ancylostoma ceylanicum</name>
    <dbReference type="NCBI Taxonomy" id="53326"/>
    <lineage>
        <taxon>Eukaryota</taxon>
        <taxon>Metazoa</taxon>
        <taxon>Ecdysozoa</taxon>
        <taxon>Nematoda</taxon>
        <taxon>Chromadorea</taxon>
        <taxon>Rhabditida</taxon>
        <taxon>Rhabditina</taxon>
        <taxon>Rhabditomorpha</taxon>
        <taxon>Strongyloidea</taxon>
        <taxon>Ancylostomatidae</taxon>
        <taxon>Ancylostomatinae</taxon>
        <taxon>Ancylostoma</taxon>
    </lineage>
</organism>
<feature type="compositionally biased region" description="Acidic residues" evidence="1">
    <location>
        <begin position="1"/>
        <end position="30"/>
    </location>
</feature>
<name>A0A016TAJ6_9BILA</name>
<dbReference type="AlphaFoldDB" id="A0A016TAJ6"/>
<reference evidence="3" key="1">
    <citation type="journal article" date="2015" name="Nat. Genet.">
        <title>The genome and transcriptome of the zoonotic hookworm Ancylostoma ceylanicum identify infection-specific gene families.</title>
        <authorList>
            <person name="Schwarz E.M."/>
            <person name="Hu Y."/>
            <person name="Antoshechkin I."/>
            <person name="Miller M.M."/>
            <person name="Sternberg P.W."/>
            <person name="Aroian R.V."/>
        </authorList>
    </citation>
    <scope>NUCLEOTIDE SEQUENCE</scope>
    <source>
        <strain evidence="3">HY135</strain>
    </source>
</reference>
<protein>
    <submittedName>
        <fullName evidence="2">Uncharacterized protein</fullName>
    </submittedName>
</protein>
<accession>A0A016TAJ6</accession>
<feature type="region of interest" description="Disordered" evidence="1">
    <location>
        <begin position="1"/>
        <end position="61"/>
    </location>
</feature>
<keyword evidence="3" id="KW-1185">Reference proteome</keyword>
<sequence length="77" mass="7890">MPEPEGEPMESAEPTATEEGDVQDMVDENSDSNAGDSAPDATDSGDYGGDPEIPEEALSSSAVIVSLTSIVIAAMFI</sequence>
<evidence type="ECO:0000313" key="2">
    <source>
        <dbReference type="EMBL" id="EYB99671.1"/>
    </source>
</evidence>